<evidence type="ECO:0000313" key="12">
    <source>
        <dbReference type="Proteomes" id="UP001177212"/>
    </source>
</evidence>
<name>A0ABT9F8K8_9GAMM</name>
<evidence type="ECO:0000256" key="1">
    <source>
        <dbReference type="ARBA" id="ARBA00004141"/>
    </source>
</evidence>
<feature type="domain" description="HAMP" evidence="10">
    <location>
        <begin position="332"/>
        <end position="384"/>
    </location>
</feature>
<dbReference type="RefSeq" id="WP_305397472.1">
    <property type="nucleotide sequence ID" value="NZ_JAUYVT010000001.1"/>
</dbReference>
<evidence type="ECO:0000256" key="7">
    <source>
        <dbReference type="PROSITE-ProRule" id="PRU00284"/>
    </source>
</evidence>
<dbReference type="SMART" id="SM00283">
    <property type="entry name" value="MA"/>
    <property type="match status" value="1"/>
</dbReference>
<keyword evidence="3 8" id="KW-1133">Transmembrane helix</keyword>
<dbReference type="Pfam" id="PF08376">
    <property type="entry name" value="NIT"/>
    <property type="match status" value="1"/>
</dbReference>
<feature type="transmembrane region" description="Helical" evidence="8">
    <location>
        <begin position="12"/>
        <end position="34"/>
    </location>
</feature>
<evidence type="ECO:0000256" key="6">
    <source>
        <dbReference type="ARBA" id="ARBA00029447"/>
    </source>
</evidence>
<comment type="subcellular location">
    <subcellularLocation>
        <location evidence="1">Membrane</location>
        <topology evidence="1">Multi-pass membrane protein</topology>
    </subcellularLocation>
</comment>
<organism evidence="11 12">
    <name type="scientific">Pseudoalteromonas marina</name>
    <dbReference type="NCBI Taxonomy" id="267375"/>
    <lineage>
        <taxon>Bacteria</taxon>
        <taxon>Pseudomonadati</taxon>
        <taxon>Pseudomonadota</taxon>
        <taxon>Gammaproteobacteria</taxon>
        <taxon>Alteromonadales</taxon>
        <taxon>Pseudoalteromonadaceae</taxon>
        <taxon>Pseudoalteromonas</taxon>
    </lineage>
</organism>
<dbReference type="InterPro" id="IPR003660">
    <property type="entry name" value="HAMP_dom"/>
</dbReference>
<reference evidence="11" key="1">
    <citation type="submission" date="2023-07" db="EMBL/GenBank/DDBJ databases">
        <title>Genome content predicts the carbon catabolic preferences of heterotrophic bacteria.</title>
        <authorList>
            <person name="Gralka M."/>
        </authorList>
    </citation>
    <scope>NUCLEOTIDE SEQUENCE</scope>
    <source>
        <strain evidence="11">4G09</strain>
    </source>
</reference>
<dbReference type="PROSITE" id="PS50111">
    <property type="entry name" value="CHEMOTAXIS_TRANSDUC_2"/>
    <property type="match status" value="1"/>
</dbReference>
<dbReference type="InterPro" id="IPR013587">
    <property type="entry name" value="Nitrate/nitrite_sensing"/>
</dbReference>
<keyword evidence="2 8" id="KW-0812">Transmembrane</keyword>
<keyword evidence="12" id="KW-1185">Reference proteome</keyword>
<evidence type="ECO:0000256" key="3">
    <source>
        <dbReference type="ARBA" id="ARBA00022989"/>
    </source>
</evidence>
<feature type="domain" description="Methyl-accepting transducer" evidence="9">
    <location>
        <begin position="389"/>
        <end position="625"/>
    </location>
</feature>
<proteinExistence type="inferred from homology"/>
<evidence type="ECO:0000256" key="2">
    <source>
        <dbReference type="ARBA" id="ARBA00022692"/>
    </source>
</evidence>
<evidence type="ECO:0000256" key="5">
    <source>
        <dbReference type="ARBA" id="ARBA00023224"/>
    </source>
</evidence>
<evidence type="ECO:0000313" key="11">
    <source>
        <dbReference type="EMBL" id="MDP2563112.1"/>
    </source>
</evidence>
<evidence type="ECO:0000256" key="8">
    <source>
        <dbReference type="SAM" id="Phobius"/>
    </source>
</evidence>
<gene>
    <name evidence="11" type="ORF">Q8W34_00595</name>
</gene>
<evidence type="ECO:0000259" key="10">
    <source>
        <dbReference type="PROSITE" id="PS50885"/>
    </source>
</evidence>
<dbReference type="SUPFAM" id="SSF58104">
    <property type="entry name" value="Methyl-accepting chemotaxis protein (MCP) signaling domain"/>
    <property type="match status" value="1"/>
</dbReference>
<dbReference type="Pfam" id="PF00015">
    <property type="entry name" value="MCPsignal"/>
    <property type="match status" value="1"/>
</dbReference>
<protein>
    <submittedName>
        <fullName evidence="11">Methyl-accepting chemotaxis protein</fullName>
    </submittedName>
</protein>
<feature type="transmembrane region" description="Helical" evidence="8">
    <location>
        <begin position="309"/>
        <end position="328"/>
    </location>
</feature>
<evidence type="ECO:0000256" key="4">
    <source>
        <dbReference type="ARBA" id="ARBA00023136"/>
    </source>
</evidence>
<comment type="caution">
    <text evidence="11">The sequence shown here is derived from an EMBL/GenBank/DDBJ whole genome shotgun (WGS) entry which is preliminary data.</text>
</comment>
<accession>A0ABT9F8K8</accession>
<dbReference type="CDD" id="cd06225">
    <property type="entry name" value="HAMP"/>
    <property type="match status" value="1"/>
</dbReference>
<evidence type="ECO:0000259" key="9">
    <source>
        <dbReference type="PROSITE" id="PS50111"/>
    </source>
</evidence>
<keyword evidence="4 8" id="KW-0472">Membrane</keyword>
<dbReference type="PANTHER" id="PTHR32089">
    <property type="entry name" value="METHYL-ACCEPTING CHEMOTAXIS PROTEIN MCPB"/>
    <property type="match status" value="1"/>
</dbReference>
<dbReference type="Gene3D" id="1.10.287.950">
    <property type="entry name" value="Methyl-accepting chemotaxis protein"/>
    <property type="match status" value="1"/>
</dbReference>
<dbReference type="PANTHER" id="PTHR32089:SF119">
    <property type="entry name" value="METHYL-ACCEPTING CHEMOTAXIS PROTEIN CTPL"/>
    <property type="match status" value="1"/>
</dbReference>
<dbReference type="Proteomes" id="UP001177212">
    <property type="component" value="Unassembled WGS sequence"/>
</dbReference>
<dbReference type="PROSITE" id="PS50885">
    <property type="entry name" value="HAMP"/>
    <property type="match status" value="1"/>
</dbReference>
<dbReference type="EMBL" id="JAUYVT010000001">
    <property type="protein sequence ID" value="MDP2563112.1"/>
    <property type="molecule type" value="Genomic_DNA"/>
</dbReference>
<sequence length="662" mass="72083">MNRLLGRLSIIQLSLLTSIILMVFIFILLIQNIANKWQESQTLQQDIALISLLDALEKVAHNHAVERGLTAGFLGSGSAEAKNKVLAQRQKADASIQHLKSVSDQLTKNSTKISKNLSILFDHNAKKAALRTQVDKQAAPGAFAFYSKLNQIALNVAANLSSQIKHPVLSKDLNIAFLLAQYKERLGQNRGKINGTLAKKQLTSVTQQNIALYNSEIDLLNQYLIANLQGQQLQSFNSIIQSADSRKINAITNTLLNTESPNFTALPAASVWFPMATQQITQIKKVLDSQWSTVDKDGLELKEAADTTLTLTIIYFLVTLVIIAYLNFHLLSTLKKELSQLTSLLLKAEKGDLTIDIRLKSKDELGEISNAIHNTIFAFKDLLLGLDHSINSGSKLSDDMSNATKTVLDDSNKTLAMASNIATAIEEMAATSREIAGSASETLSSSDELNKQANLLIEDNKLSQSSITELATGMSDVEEVVSKMDQQVASISSILDSISSIAEQTNLLALNAAIEAARAGEHGRGFAVVADEVRSLAGNSKESSEKISSLLGELQSISDQVVSSIVASTKLSKATLERFDQARAVSEQVHAQSKVLENLAMNVSSAAEQQSAVASNIAVDAASVFEYANHEVEAARKQEEIFNEMRLNTETLQHTMKNFKFQ</sequence>
<keyword evidence="5 7" id="KW-0807">Transducer</keyword>
<dbReference type="InterPro" id="IPR004089">
    <property type="entry name" value="MCPsignal_dom"/>
</dbReference>
<comment type="similarity">
    <text evidence="6">Belongs to the methyl-accepting chemotaxis (MCP) protein family.</text>
</comment>